<organism evidence="2 3">
    <name type="scientific">Tenacibaculum discolor</name>
    <dbReference type="NCBI Taxonomy" id="361581"/>
    <lineage>
        <taxon>Bacteria</taxon>
        <taxon>Pseudomonadati</taxon>
        <taxon>Bacteroidota</taxon>
        <taxon>Flavobacteriia</taxon>
        <taxon>Flavobacteriales</taxon>
        <taxon>Flavobacteriaceae</taxon>
        <taxon>Tenacibaculum</taxon>
    </lineage>
</organism>
<reference evidence="2 3" key="1">
    <citation type="journal article" date="2016" name="Nat. Commun.">
        <title>Microbial interactions lead to rapid micro-scale successions on model marine particles.</title>
        <authorList>
            <person name="Datta M.S."/>
            <person name="Sliwerska E."/>
            <person name="Gore J."/>
            <person name="Polz M.F."/>
            <person name="Cordero O.X."/>
        </authorList>
    </citation>
    <scope>NUCLEOTIDE SEQUENCE [LARGE SCALE GENOMIC DNA]</scope>
    <source>
        <strain evidence="2 3">4G03</strain>
    </source>
</reference>
<accession>A0A497ZCY8</accession>
<reference evidence="1 4" key="3">
    <citation type="submission" date="2023-07" db="EMBL/GenBank/DDBJ databases">
        <title>Genome content predicts the carbon catabolic preferences of heterotrophic bacteria.</title>
        <authorList>
            <person name="Gralka M."/>
        </authorList>
    </citation>
    <scope>NUCLEOTIDE SEQUENCE [LARGE SCALE GENOMIC DNA]</scope>
    <source>
        <strain evidence="1 4">4G03</strain>
    </source>
</reference>
<protein>
    <recommendedName>
        <fullName evidence="5">DUF3592 domain-containing protein</fullName>
    </recommendedName>
</protein>
<keyword evidence="4" id="KW-1185">Reference proteome</keyword>
<dbReference type="Proteomes" id="UP000222163">
    <property type="component" value="Unassembled WGS sequence"/>
</dbReference>
<evidence type="ECO:0000313" key="3">
    <source>
        <dbReference type="Proteomes" id="UP000222163"/>
    </source>
</evidence>
<dbReference type="RefSeq" id="WP_099215391.1">
    <property type="nucleotide sequence ID" value="NZ_JAUYVU010000008.1"/>
</dbReference>
<dbReference type="AlphaFoldDB" id="A0A2G1BUM8"/>
<evidence type="ECO:0000313" key="4">
    <source>
        <dbReference type="Proteomes" id="UP001242342"/>
    </source>
</evidence>
<accession>A0A2G1BUM8</accession>
<sequence length="135" mass="14610">MAKDQDPKEAIQQTKKVVSGGIVGWLTKLFLGKSFVDETNDILEASEAQIDLVGKQQRLITEGIPAKAKVSLVQDTGSLVNFDPIILLSLHVESASGENFDISTTTQVSKLSIPKVGETINIKYDPNEKSSIVIV</sequence>
<dbReference type="EMBL" id="JAUYVU010000008">
    <property type="protein sequence ID" value="MDP2541908.1"/>
    <property type="molecule type" value="Genomic_DNA"/>
</dbReference>
<comment type="caution">
    <text evidence="2">The sequence shown here is derived from an EMBL/GenBank/DDBJ whole genome shotgun (WGS) entry which is preliminary data.</text>
</comment>
<dbReference type="EMBL" id="PDUU01000006">
    <property type="protein sequence ID" value="PHN97674.1"/>
    <property type="molecule type" value="Genomic_DNA"/>
</dbReference>
<evidence type="ECO:0000313" key="2">
    <source>
        <dbReference type="EMBL" id="PHN97674.1"/>
    </source>
</evidence>
<evidence type="ECO:0008006" key="5">
    <source>
        <dbReference type="Google" id="ProtNLM"/>
    </source>
</evidence>
<gene>
    <name evidence="2" type="ORF">CSC81_08805</name>
    <name evidence="1" type="ORF">Q8W23_10530</name>
</gene>
<reference evidence="2" key="2">
    <citation type="submission" date="2017-10" db="EMBL/GenBank/DDBJ databases">
        <authorList>
            <person name="Enke T.N."/>
            <person name="Cordero O.X."/>
        </authorList>
    </citation>
    <scope>NUCLEOTIDE SEQUENCE</scope>
    <source>
        <strain evidence="2">4G03</strain>
    </source>
</reference>
<dbReference type="Proteomes" id="UP001242342">
    <property type="component" value="Unassembled WGS sequence"/>
</dbReference>
<proteinExistence type="predicted"/>
<evidence type="ECO:0000313" key="1">
    <source>
        <dbReference type="EMBL" id="MDP2541908.1"/>
    </source>
</evidence>
<name>A0A2G1BUM8_9FLAO</name>